<dbReference type="AlphaFoldDB" id="Q4N5T9"/>
<dbReference type="GO" id="GO:0017025">
    <property type="term" value="F:TBP-class protein binding"/>
    <property type="evidence" value="ECO:0007669"/>
    <property type="project" value="InterPro"/>
</dbReference>
<dbReference type="SUPFAM" id="SSF47954">
    <property type="entry name" value="Cyclin-like"/>
    <property type="match status" value="2"/>
</dbReference>
<feature type="domain" description="Transcription factor TFIIB cyclin-like" evidence="5">
    <location>
        <begin position="209"/>
        <end position="294"/>
    </location>
</feature>
<evidence type="ECO:0000313" key="8">
    <source>
        <dbReference type="Proteomes" id="UP000001949"/>
    </source>
</evidence>
<keyword evidence="8" id="KW-1185">Reference proteome</keyword>
<reference evidence="7 8" key="1">
    <citation type="journal article" date="2005" name="Science">
        <title>Genome sequence of Theileria parva, a bovine pathogen that transforms lymphocytes.</title>
        <authorList>
            <person name="Gardner M.J."/>
            <person name="Bishop R."/>
            <person name="Shah T."/>
            <person name="de Villiers E.P."/>
            <person name="Carlton J.M."/>
            <person name="Hall N."/>
            <person name="Ren Q."/>
            <person name="Paulsen I.T."/>
            <person name="Pain A."/>
            <person name="Berriman M."/>
            <person name="Wilson R.J.M."/>
            <person name="Sato S."/>
            <person name="Ralph S.A."/>
            <person name="Mann D.J."/>
            <person name="Xiong Z."/>
            <person name="Shallom S.J."/>
            <person name="Weidman J."/>
            <person name="Jiang L."/>
            <person name="Lynn J."/>
            <person name="Weaver B."/>
            <person name="Shoaibi A."/>
            <person name="Domingo A.R."/>
            <person name="Wasawo D."/>
            <person name="Crabtree J."/>
            <person name="Wortman J.R."/>
            <person name="Haas B."/>
            <person name="Angiuoli S.V."/>
            <person name="Creasy T.H."/>
            <person name="Lu C."/>
            <person name="Suh B."/>
            <person name="Silva J.C."/>
            <person name="Utterback T.R."/>
            <person name="Feldblyum T.V."/>
            <person name="Pertea M."/>
            <person name="Allen J."/>
            <person name="Nierman W.C."/>
            <person name="Taracha E.L.N."/>
            <person name="Salzberg S.L."/>
            <person name="White O.R."/>
            <person name="Fitzhugh H.A."/>
            <person name="Morzaria S."/>
            <person name="Venter J.C."/>
            <person name="Fraser C.M."/>
            <person name="Nene V."/>
        </authorList>
    </citation>
    <scope>NUCLEOTIDE SEQUENCE [LARGE SCALE GENOMIC DNA]</scope>
    <source>
        <strain evidence="7 8">Muguga</strain>
    </source>
</reference>
<dbReference type="InterPro" id="IPR013150">
    <property type="entry name" value="TFIIB_cyclin"/>
</dbReference>
<dbReference type="GeneID" id="3502254"/>
<dbReference type="KEGG" id="tpv:TP02_0202"/>
<keyword evidence="3" id="KW-0804">Transcription</keyword>
<dbReference type="Gene3D" id="1.10.472.170">
    <property type="match status" value="1"/>
</dbReference>
<dbReference type="InterPro" id="IPR013137">
    <property type="entry name" value="Znf_TFIIB"/>
</dbReference>
<dbReference type="Gene3D" id="1.10.472.10">
    <property type="entry name" value="Cyclin-like"/>
    <property type="match status" value="1"/>
</dbReference>
<name>Q4N5T9_THEPA</name>
<dbReference type="Pfam" id="PF00382">
    <property type="entry name" value="TFIIB"/>
    <property type="match status" value="2"/>
</dbReference>
<dbReference type="InterPro" id="IPR036915">
    <property type="entry name" value="Cyclin-like_sf"/>
</dbReference>
<organism evidence="7 8">
    <name type="scientific">Theileria parva</name>
    <name type="common">East coast fever infection agent</name>
    <dbReference type="NCBI Taxonomy" id="5875"/>
    <lineage>
        <taxon>Eukaryota</taxon>
        <taxon>Sar</taxon>
        <taxon>Alveolata</taxon>
        <taxon>Apicomplexa</taxon>
        <taxon>Aconoidasida</taxon>
        <taxon>Piroplasmida</taxon>
        <taxon>Theileriidae</taxon>
        <taxon>Theileria</taxon>
    </lineage>
</organism>
<keyword evidence="7" id="KW-0396">Initiation factor</keyword>
<dbReference type="PANTHER" id="PTHR11618">
    <property type="entry name" value="TRANSCRIPTION INITIATION FACTOR IIB-RELATED"/>
    <property type="match status" value="1"/>
</dbReference>
<protein>
    <recommendedName>
        <fullName evidence="4">General transcription factor TFIIB</fullName>
    </recommendedName>
</protein>
<evidence type="ECO:0000259" key="6">
    <source>
        <dbReference type="Pfam" id="PF08271"/>
    </source>
</evidence>
<evidence type="ECO:0000256" key="4">
    <source>
        <dbReference type="ARBA" id="ARBA00031706"/>
    </source>
</evidence>
<dbReference type="GO" id="GO:0003743">
    <property type="term" value="F:translation initiation factor activity"/>
    <property type="evidence" value="ECO:0007669"/>
    <property type="project" value="UniProtKB-KW"/>
</dbReference>
<gene>
    <name evidence="7" type="ordered locus">TP02_0202</name>
</gene>
<evidence type="ECO:0000256" key="1">
    <source>
        <dbReference type="ARBA" id="ARBA00022737"/>
    </source>
</evidence>
<dbReference type="InterPro" id="IPR000812">
    <property type="entry name" value="TFIIB"/>
</dbReference>
<dbReference type="GO" id="GO:0070897">
    <property type="term" value="P:transcription preinitiation complex assembly"/>
    <property type="evidence" value="ECO:0007669"/>
    <property type="project" value="InterPro"/>
</dbReference>
<comment type="caution">
    <text evidence="7">The sequence shown here is derived from an EMBL/GenBank/DDBJ whole genome shotgun (WGS) entry which is preliminary data.</text>
</comment>
<accession>Q4N5T9</accession>
<feature type="domain" description="TFIIB-type" evidence="6">
    <location>
        <begin position="14"/>
        <end position="56"/>
    </location>
</feature>
<dbReference type="FunCoup" id="Q4N5T9">
    <property type="interactions" value="174"/>
</dbReference>
<dbReference type="Proteomes" id="UP000001949">
    <property type="component" value="Unassembled WGS sequence"/>
</dbReference>
<dbReference type="OMA" id="DHDQRMK"/>
<dbReference type="PANTHER" id="PTHR11618:SF13">
    <property type="entry name" value="TRANSCRIPTION INITIATION FACTOR IIB"/>
    <property type="match status" value="1"/>
</dbReference>
<sequence length="342" mass="37816">MVLLNRPGQVRGLTCSTCKDSSTVVVDHVEGNQLCLSCGRVLENVLISEQQEWRNFNTESLGQAGAEKSRVGELNDVWLDGTSSTTFIGGSKKMQHLQNLMTNYDSSDRALKTSFTLLRTIADSLNIRDQVVERAKEILKELNQMGHLRSRANSLNTLAVLYLACRESSVSRSLRELVIYDRSLTVKELGRAINRLKKVLPNRGNAPTEDVSQLMPRFCSRLNLSNEIMTTCEAVAQKSFVLLTSAHRTTSLAGGIIYLVTRLFFADDSPISISDISQVCGTSTGTIKTTYKELCLYLDKLIPPKHKDKIHNITNVAANTTGKVESSPAPVRSLLTGNFTNF</sequence>
<keyword evidence="7" id="KW-0648">Protein biosynthesis</keyword>
<evidence type="ECO:0000259" key="5">
    <source>
        <dbReference type="Pfam" id="PF00382"/>
    </source>
</evidence>
<dbReference type="VEuPathDB" id="PiroplasmaDB:TpMuguga_02g00202"/>
<evidence type="ECO:0000313" key="7">
    <source>
        <dbReference type="EMBL" id="EAN32484.1"/>
    </source>
</evidence>
<keyword evidence="2" id="KW-0805">Transcription regulation</keyword>
<dbReference type="SUPFAM" id="SSF57783">
    <property type="entry name" value="Zinc beta-ribbon"/>
    <property type="match status" value="1"/>
</dbReference>
<dbReference type="GO" id="GO:0005634">
    <property type="term" value="C:nucleus"/>
    <property type="evidence" value="ECO:0007669"/>
    <property type="project" value="TreeGrafter"/>
</dbReference>
<dbReference type="GO" id="GO:0097550">
    <property type="term" value="C:transcription preinitiation complex"/>
    <property type="evidence" value="ECO:0007669"/>
    <property type="project" value="TreeGrafter"/>
</dbReference>
<evidence type="ECO:0000256" key="3">
    <source>
        <dbReference type="ARBA" id="ARBA00023163"/>
    </source>
</evidence>
<feature type="domain" description="Transcription factor TFIIB cyclin-like" evidence="5">
    <location>
        <begin position="109"/>
        <end position="197"/>
    </location>
</feature>
<evidence type="ECO:0000256" key="2">
    <source>
        <dbReference type="ARBA" id="ARBA00023015"/>
    </source>
</evidence>
<dbReference type="Pfam" id="PF08271">
    <property type="entry name" value="Zn_Ribbon_TF"/>
    <property type="match status" value="1"/>
</dbReference>
<dbReference type="EMBL" id="AAGK01000002">
    <property type="protein sequence ID" value="EAN32484.1"/>
    <property type="molecule type" value="Genomic_DNA"/>
</dbReference>
<dbReference type="STRING" id="5875.Q4N5T9"/>
<dbReference type="eggNOG" id="KOG1597">
    <property type="taxonomic scope" value="Eukaryota"/>
</dbReference>
<keyword evidence="1" id="KW-0677">Repeat</keyword>
<proteinExistence type="predicted"/>
<dbReference type="InParanoid" id="Q4N5T9"/>
<dbReference type="PRINTS" id="PR00685">
    <property type="entry name" value="TIFACTORIIB"/>
</dbReference>